<proteinExistence type="predicted"/>
<protein>
    <submittedName>
        <fullName evidence="2">Glycerophosphodiester phosphodiesterase</fullName>
    </submittedName>
</protein>
<evidence type="ECO:0000259" key="1">
    <source>
        <dbReference type="PROSITE" id="PS51704"/>
    </source>
</evidence>
<dbReference type="SUPFAM" id="SSF51695">
    <property type="entry name" value="PLC-like phosphodiesterases"/>
    <property type="match status" value="1"/>
</dbReference>
<reference evidence="3" key="1">
    <citation type="journal article" date="2019" name="Int. J. Syst. Evol. Microbiol.">
        <title>The Global Catalogue of Microorganisms (GCM) 10K type strain sequencing project: providing services to taxonomists for standard genome sequencing and annotation.</title>
        <authorList>
            <consortium name="The Broad Institute Genomics Platform"/>
            <consortium name="The Broad Institute Genome Sequencing Center for Infectious Disease"/>
            <person name="Wu L."/>
            <person name="Ma J."/>
        </authorList>
    </citation>
    <scope>NUCLEOTIDE SEQUENCE [LARGE SCALE GENOMIC DNA]</scope>
    <source>
        <strain evidence="3">CGMCC 1.9106</strain>
    </source>
</reference>
<dbReference type="PANTHER" id="PTHR46211:SF14">
    <property type="entry name" value="GLYCEROPHOSPHODIESTER PHOSPHODIESTERASE"/>
    <property type="match status" value="1"/>
</dbReference>
<dbReference type="RefSeq" id="WP_376807385.1">
    <property type="nucleotide sequence ID" value="NZ_JBHTAC010000016.1"/>
</dbReference>
<dbReference type="PROSITE" id="PS51704">
    <property type="entry name" value="GP_PDE"/>
    <property type="match status" value="1"/>
</dbReference>
<accession>A0ABW2H216</accession>
<dbReference type="Pfam" id="PF03009">
    <property type="entry name" value="GDPD"/>
    <property type="match status" value="1"/>
</dbReference>
<dbReference type="InterPro" id="IPR017946">
    <property type="entry name" value="PLC-like_Pdiesterase_TIM-brl"/>
</dbReference>
<dbReference type="PANTHER" id="PTHR46211">
    <property type="entry name" value="GLYCEROPHOSPHORYL DIESTER PHOSPHODIESTERASE"/>
    <property type="match status" value="1"/>
</dbReference>
<evidence type="ECO:0000313" key="2">
    <source>
        <dbReference type="EMBL" id="MFC7244333.1"/>
    </source>
</evidence>
<comment type="caution">
    <text evidence="2">The sequence shown here is derived from an EMBL/GenBank/DDBJ whole genome shotgun (WGS) entry which is preliminary data.</text>
</comment>
<gene>
    <name evidence="2" type="ORF">ACFQO7_17805</name>
</gene>
<dbReference type="Proteomes" id="UP001596392">
    <property type="component" value="Unassembled WGS sequence"/>
</dbReference>
<dbReference type="InterPro" id="IPR030395">
    <property type="entry name" value="GP_PDE_dom"/>
</dbReference>
<sequence length="214" mass="22940">MAANSDLAYVQPSSDGVPFILHDSTVDRTTDGTGAIRGMTSAQLKTLDAGSWFAPHYTGVRMPTLAEQLADLRTRGGNLLLEIKGAHTRDQVTKIVQVIREQQMTGRVFIQSFDVASLQYSYELAPELPIGLLRSTLDADPVALAGQLHLTAYHPPGSALLARPTLVADLHQAGVAVMAWTIDSAAQWRSLNQLGVDGIITNRPAELAGWISAG</sequence>
<dbReference type="EMBL" id="JBHTAC010000016">
    <property type="protein sequence ID" value="MFC7244333.1"/>
    <property type="molecule type" value="Genomic_DNA"/>
</dbReference>
<keyword evidence="3" id="KW-1185">Reference proteome</keyword>
<organism evidence="2 3">
    <name type="scientific">Catellatospora aurea</name>
    <dbReference type="NCBI Taxonomy" id="1337874"/>
    <lineage>
        <taxon>Bacteria</taxon>
        <taxon>Bacillati</taxon>
        <taxon>Actinomycetota</taxon>
        <taxon>Actinomycetes</taxon>
        <taxon>Micromonosporales</taxon>
        <taxon>Micromonosporaceae</taxon>
        <taxon>Catellatospora</taxon>
    </lineage>
</organism>
<name>A0ABW2H216_9ACTN</name>
<evidence type="ECO:0000313" key="3">
    <source>
        <dbReference type="Proteomes" id="UP001596392"/>
    </source>
</evidence>
<dbReference type="Gene3D" id="3.20.20.190">
    <property type="entry name" value="Phosphatidylinositol (PI) phosphodiesterase"/>
    <property type="match status" value="1"/>
</dbReference>
<feature type="domain" description="GP-PDE" evidence="1">
    <location>
        <begin position="1"/>
        <end position="211"/>
    </location>
</feature>